<evidence type="ECO:0000313" key="2">
    <source>
        <dbReference type="EMBL" id="RUS13418.1"/>
    </source>
</evidence>
<dbReference type="Proteomes" id="UP000274822">
    <property type="component" value="Unassembled WGS sequence"/>
</dbReference>
<name>A0A433P7B6_9FUNG</name>
<protein>
    <submittedName>
        <fullName evidence="2">Uncharacterized protein</fullName>
    </submittedName>
</protein>
<evidence type="ECO:0000313" key="3">
    <source>
        <dbReference type="Proteomes" id="UP000274822"/>
    </source>
</evidence>
<feature type="compositionally biased region" description="Basic and acidic residues" evidence="1">
    <location>
        <begin position="77"/>
        <end position="87"/>
    </location>
</feature>
<evidence type="ECO:0000256" key="1">
    <source>
        <dbReference type="SAM" id="MobiDB-lite"/>
    </source>
</evidence>
<dbReference type="EMBL" id="RBNJ01029936">
    <property type="protein sequence ID" value="RUS13418.1"/>
    <property type="molecule type" value="Genomic_DNA"/>
</dbReference>
<proteinExistence type="predicted"/>
<feature type="region of interest" description="Disordered" evidence="1">
    <location>
        <begin position="62"/>
        <end position="87"/>
    </location>
</feature>
<sequence length="87" mass="9376">MCAIKGIHDNIFAADTEVKSAFHSAKSYMCNAGKSRSTAVNKCRRLGDDECRTNTNSMFVDFSRPPARGSSSMAGRGENEGAVRKGI</sequence>
<gene>
    <name evidence="2" type="ORF">BC938DRAFT_477876</name>
</gene>
<comment type="caution">
    <text evidence="2">The sequence shown here is derived from an EMBL/GenBank/DDBJ whole genome shotgun (WGS) entry which is preliminary data.</text>
</comment>
<keyword evidence="3" id="KW-1185">Reference proteome</keyword>
<reference evidence="2 3" key="1">
    <citation type="journal article" date="2018" name="New Phytol.">
        <title>Phylogenomics of Endogonaceae and evolution of mycorrhizas within Mucoromycota.</title>
        <authorList>
            <person name="Chang Y."/>
            <person name="Desiro A."/>
            <person name="Na H."/>
            <person name="Sandor L."/>
            <person name="Lipzen A."/>
            <person name="Clum A."/>
            <person name="Barry K."/>
            <person name="Grigoriev I.V."/>
            <person name="Martin F.M."/>
            <person name="Stajich J.E."/>
            <person name="Smith M.E."/>
            <person name="Bonito G."/>
            <person name="Spatafora J.W."/>
        </authorList>
    </citation>
    <scope>NUCLEOTIDE SEQUENCE [LARGE SCALE GENOMIC DNA]</scope>
    <source>
        <strain evidence="2 3">AD002</strain>
    </source>
</reference>
<accession>A0A433P7B6</accession>
<dbReference type="AlphaFoldDB" id="A0A433P7B6"/>
<organism evidence="2 3">
    <name type="scientific">Jimgerdemannia flammicorona</name>
    <dbReference type="NCBI Taxonomy" id="994334"/>
    <lineage>
        <taxon>Eukaryota</taxon>
        <taxon>Fungi</taxon>
        <taxon>Fungi incertae sedis</taxon>
        <taxon>Mucoromycota</taxon>
        <taxon>Mucoromycotina</taxon>
        <taxon>Endogonomycetes</taxon>
        <taxon>Endogonales</taxon>
        <taxon>Endogonaceae</taxon>
        <taxon>Jimgerdemannia</taxon>
    </lineage>
</organism>